<keyword evidence="2" id="KW-1185">Reference proteome</keyword>
<accession>A0ACC5XIE0</accession>
<gene>
    <name evidence="1" type="ORF">PGIGA_G00130890</name>
</gene>
<reference evidence="1 2" key="1">
    <citation type="journal article" date="2022" name="bioRxiv">
        <title>An ancient truncated duplication of the anti-Mullerian hormone receptor type 2 gene is a potential conserved master sex determinant in the Pangasiidae catfish family.</title>
        <authorList>
            <person name="Wen M."/>
            <person name="Pan Q."/>
            <person name="Jouanno E."/>
            <person name="Montfort J."/>
            <person name="Zahm M."/>
            <person name="Cabau C."/>
            <person name="Klopp C."/>
            <person name="Iampietro C."/>
            <person name="Roques C."/>
            <person name="Bouchez O."/>
            <person name="Castinel A."/>
            <person name="Donnadieu C."/>
            <person name="Parrinello H."/>
            <person name="Poncet C."/>
            <person name="Belmonte E."/>
            <person name="Gautier V."/>
            <person name="Avarre J.-C."/>
            <person name="Dugue R."/>
            <person name="Gustiano R."/>
            <person name="Ha T.T.T."/>
            <person name="Campet M."/>
            <person name="Sriphairoj K."/>
            <person name="Ribolli J."/>
            <person name="de Almeida F.L."/>
            <person name="Desvignes T."/>
            <person name="Postlethwait J.H."/>
            <person name="Bucao C.F."/>
            <person name="Robinson-Rechavi M."/>
            <person name="Bobe J."/>
            <person name="Herpin A."/>
            <person name="Guiguen Y."/>
        </authorList>
    </citation>
    <scope>NUCLEOTIDE SEQUENCE [LARGE SCALE GENOMIC DNA]</scope>
    <source>
        <strain evidence="1">YG-Dec2019</strain>
    </source>
</reference>
<protein>
    <submittedName>
        <fullName evidence="1">Uncharacterized protein</fullName>
    </submittedName>
</protein>
<dbReference type="EMBL" id="CM040475">
    <property type="protein sequence ID" value="MCI4391149.1"/>
    <property type="molecule type" value="Genomic_DNA"/>
</dbReference>
<proteinExistence type="predicted"/>
<evidence type="ECO:0000313" key="2">
    <source>
        <dbReference type="Proteomes" id="UP000829447"/>
    </source>
</evidence>
<evidence type="ECO:0000313" key="1">
    <source>
        <dbReference type="EMBL" id="MCI4391149.1"/>
    </source>
</evidence>
<dbReference type="Proteomes" id="UP000829447">
    <property type="component" value="Linkage Group LG22"/>
</dbReference>
<sequence length="57" mass="6570">MSISPESRKQKDMSSLFLYSNFINYHGAIYKELINLCVCVCVCVLCCYSKIQIDRVV</sequence>
<organism evidence="1 2">
    <name type="scientific">Pangasianodon gigas</name>
    <name type="common">Mekong giant catfish</name>
    <name type="synonym">Pangasius gigas</name>
    <dbReference type="NCBI Taxonomy" id="30993"/>
    <lineage>
        <taxon>Eukaryota</taxon>
        <taxon>Metazoa</taxon>
        <taxon>Chordata</taxon>
        <taxon>Craniata</taxon>
        <taxon>Vertebrata</taxon>
        <taxon>Euteleostomi</taxon>
        <taxon>Actinopterygii</taxon>
        <taxon>Neopterygii</taxon>
        <taxon>Teleostei</taxon>
        <taxon>Ostariophysi</taxon>
        <taxon>Siluriformes</taxon>
        <taxon>Pangasiidae</taxon>
        <taxon>Pangasianodon</taxon>
    </lineage>
</organism>
<comment type="caution">
    <text evidence="1">The sequence shown here is derived from an EMBL/GenBank/DDBJ whole genome shotgun (WGS) entry which is preliminary data.</text>
</comment>
<name>A0ACC5XIE0_PANGG</name>